<dbReference type="AlphaFoldDB" id="A0A369USW6"/>
<name>A0A369USW6_9GAMM</name>
<dbReference type="GO" id="GO:0008984">
    <property type="term" value="F:protein-glutamate methylesterase activity"/>
    <property type="evidence" value="ECO:0007669"/>
    <property type="project" value="UniProtKB-EC"/>
</dbReference>
<dbReference type="InterPro" id="IPR000673">
    <property type="entry name" value="Sig_transdc_resp-reg_Me-estase"/>
</dbReference>
<dbReference type="Gene3D" id="3.40.50.180">
    <property type="entry name" value="Methylesterase CheB, C-terminal domain"/>
    <property type="match status" value="1"/>
</dbReference>
<comment type="caution">
    <text evidence="6">The sequence shown here is derived from an EMBL/GenBank/DDBJ whole genome shotgun (WGS) entry which is preliminary data.</text>
</comment>
<dbReference type="GO" id="GO:0006935">
    <property type="term" value="P:chemotaxis"/>
    <property type="evidence" value="ECO:0007669"/>
    <property type="project" value="InterPro"/>
</dbReference>
<evidence type="ECO:0000256" key="3">
    <source>
        <dbReference type="ARBA" id="ARBA00048267"/>
    </source>
</evidence>
<comment type="catalytic activity">
    <reaction evidence="3">
        <text>[protein]-L-glutamate 5-O-methyl ester + H2O = L-glutamyl-[protein] + methanol + H(+)</text>
        <dbReference type="Rhea" id="RHEA:23236"/>
        <dbReference type="Rhea" id="RHEA-COMP:10208"/>
        <dbReference type="Rhea" id="RHEA-COMP:10311"/>
        <dbReference type="ChEBI" id="CHEBI:15377"/>
        <dbReference type="ChEBI" id="CHEBI:15378"/>
        <dbReference type="ChEBI" id="CHEBI:17790"/>
        <dbReference type="ChEBI" id="CHEBI:29973"/>
        <dbReference type="ChEBI" id="CHEBI:82795"/>
        <dbReference type="EC" id="3.1.1.61"/>
    </reaction>
</comment>
<sequence length="605" mass="64052">MSDGVSSQQATTVALLFDDVELGGHLREALRERGAHIVHEGALSALSRDMLRSVEVVVVNLDDDAADELNHLYDLIDGDHPRVVFNDAQATRSLKGWDRARWARHLAAKVLKQGGDLDPPRPHDAPGFVSPSSVPVAEPAQAPLMPSGAVQVAAVAELFVAEPAANEPAPAEPVAHVHVADEPLSVHAAPEVQHSTDESESLAAELEALLAADQQHAGEGHEDDFGSGLNYNAGDDQLLHDGHFGVTHAAEPEDIKPGSMEAAHADVARAAPAATVAARPAFQLDHLSLAPLDDVFPIAATSIPMAKHESVHGLIDLDMTDIDITDIEMEQTASWSLLDDDAPLSDYAPSKPAPGKPHATEFGIEKLSAADYLAPEGGDADGMDIKPGLSLELVSLEDAIAPQHYDHEMVLNVLDAALGRVLVMGAAVDSVDSVRTFLAALPANLRLTILHTQHLGGQTPEALTAKLTPHSSLPIRVASKGQRAKVGEVLVVPANQQIRLLRDGRIESQTIEPSSAQAPSIDASFTMAANVFGRDAIAIVFAGNANDAVAGAQAIHDRGGQVWVESTPDEHFADMVHGVQAERLVHFSGTPHELAARLIDLESRR</sequence>
<comment type="caution">
    <text evidence="4">Lacks conserved residue(s) required for the propagation of feature annotation.</text>
</comment>
<dbReference type="EMBL" id="QQAH01000004">
    <property type="protein sequence ID" value="RDD82710.1"/>
    <property type="molecule type" value="Genomic_DNA"/>
</dbReference>
<feature type="domain" description="CheB-type methylesterase" evidence="5">
    <location>
        <begin position="420"/>
        <end position="582"/>
    </location>
</feature>
<evidence type="ECO:0000313" key="7">
    <source>
        <dbReference type="Proteomes" id="UP000253782"/>
    </source>
</evidence>
<protein>
    <recommendedName>
        <fullName evidence="2">protein-glutamate methylesterase</fullName>
        <ecNumber evidence="2">3.1.1.61</ecNumber>
    </recommendedName>
</protein>
<dbReference type="PANTHER" id="PTHR42872">
    <property type="entry name" value="PROTEIN-GLUTAMATE METHYLESTERASE/PROTEIN-GLUTAMINE GLUTAMINASE"/>
    <property type="match status" value="1"/>
</dbReference>
<organism evidence="6 7">
    <name type="scientific">Dyella tabacisoli</name>
    <dbReference type="NCBI Taxonomy" id="2282381"/>
    <lineage>
        <taxon>Bacteria</taxon>
        <taxon>Pseudomonadati</taxon>
        <taxon>Pseudomonadota</taxon>
        <taxon>Gammaproteobacteria</taxon>
        <taxon>Lysobacterales</taxon>
        <taxon>Rhodanobacteraceae</taxon>
        <taxon>Dyella</taxon>
    </lineage>
</organism>
<dbReference type="EC" id="3.1.1.61" evidence="2"/>
<proteinExistence type="predicted"/>
<dbReference type="GO" id="GO:0005737">
    <property type="term" value="C:cytoplasm"/>
    <property type="evidence" value="ECO:0007669"/>
    <property type="project" value="InterPro"/>
</dbReference>
<evidence type="ECO:0000256" key="2">
    <source>
        <dbReference type="ARBA" id="ARBA00039140"/>
    </source>
</evidence>
<dbReference type="InterPro" id="IPR035909">
    <property type="entry name" value="CheB_C"/>
</dbReference>
<dbReference type="GO" id="GO:0000156">
    <property type="term" value="F:phosphorelay response regulator activity"/>
    <property type="evidence" value="ECO:0007669"/>
    <property type="project" value="InterPro"/>
</dbReference>
<evidence type="ECO:0000313" key="6">
    <source>
        <dbReference type="EMBL" id="RDD82710.1"/>
    </source>
</evidence>
<accession>A0A369USW6</accession>
<dbReference type="PROSITE" id="PS50122">
    <property type="entry name" value="CHEB"/>
    <property type="match status" value="1"/>
</dbReference>
<dbReference type="SUPFAM" id="SSF52738">
    <property type="entry name" value="Methylesterase CheB, C-terminal domain"/>
    <property type="match status" value="1"/>
</dbReference>
<keyword evidence="7" id="KW-1185">Reference proteome</keyword>
<gene>
    <name evidence="6" type="ORF">DVJ77_05670</name>
</gene>
<dbReference type="Pfam" id="PF01339">
    <property type="entry name" value="CheB_methylest"/>
    <property type="match status" value="1"/>
</dbReference>
<evidence type="ECO:0000256" key="1">
    <source>
        <dbReference type="ARBA" id="ARBA00022801"/>
    </source>
</evidence>
<evidence type="ECO:0000256" key="4">
    <source>
        <dbReference type="PROSITE-ProRule" id="PRU00050"/>
    </source>
</evidence>
<evidence type="ECO:0000259" key="5">
    <source>
        <dbReference type="PROSITE" id="PS50122"/>
    </source>
</evidence>
<reference evidence="6 7" key="1">
    <citation type="submission" date="2018-07" db="EMBL/GenBank/DDBJ databases">
        <title>Dyella tabacisoli L4-6T, whole genome shotgun sequence.</title>
        <authorList>
            <person name="Zhou X.-K."/>
            <person name="Li W.-J."/>
            <person name="Duan Y.-Q."/>
        </authorList>
    </citation>
    <scope>NUCLEOTIDE SEQUENCE [LARGE SCALE GENOMIC DNA]</scope>
    <source>
        <strain evidence="6 7">L4-6</strain>
    </source>
</reference>
<keyword evidence="1" id="KW-0378">Hydrolase</keyword>
<dbReference type="RefSeq" id="WP_114844499.1">
    <property type="nucleotide sequence ID" value="NZ_JBHSPE010000001.1"/>
</dbReference>
<dbReference type="OrthoDB" id="9793421at2"/>
<dbReference type="Proteomes" id="UP000253782">
    <property type="component" value="Unassembled WGS sequence"/>
</dbReference>
<dbReference type="PANTHER" id="PTHR42872:SF6">
    <property type="entry name" value="PROTEIN-GLUTAMATE METHYLESTERASE_PROTEIN-GLUTAMINE GLUTAMINASE"/>
    <property type="match status" value="1"/>
</dbReference>